<keyword evidence="2" id="KW-0012">Acyltransferase</keyword>
<gene>
    <name evidence="4" type="ORF">DKW60_01615</name>
</gene>
<proteinExistence type="predicted"/>
<dbReference type="CDD" id="cd04301">
    <property type="entry name" value="NAT_SF"/>
    <property type="match status" value="1"/>
</dbReference>
<dbReference type="InterPro" id="IPR000182">
    <property type="entry name" value="GNAT_dom"/>
</dbReference>
<accession>A0A317CQ02</accession>
<dbReference type="Pfam" id="PF13420">
    <property type="entry name" value="Acetyltransf_4"/>
    <property type="match status" value="1"/>
</dbReference>
<dbReference type="PANTHER" id="PTHR43072:SF23">
    <property type="entry name" value="UPF0039 PROTEIN C11D3.02C"/>
    <property type="match status" value="1"/>
</dbReference>
<comment type="caution">
    <text evidence="4">The sequence shown here is derived from an EMBL/GenBank/DDBJ whole genome shotgun (WGS) entry which is preliminary data.</text>
</comment>
<keyword evidence="5" id="KW-1185">Reference proteome</keyword>
<protein>
    <submittedName>
        <fullName evidence="4">Phosphinothricin acetyltransferase</fullName>
    </submittedName>
</protein>
<evidence type="ECO:0000256" key="1">
    <source>
        <dbReference type="ARBA" id="ARBA00022679"/>
    </source>
</evidence>
<feature type="domain" description="N-acetyltransferase" evidence="3">
    <location>
        <begin position="2"/>
        <end position="164"/>
    </location>
</feature>
<dbReference type="EMBL" id="QGKM01000004">
    <property type="protein sequence ID" value="PWR00278.1"/>
    <property type="molecule type" value="Genomic_DNA"/>
</dbReference>
<evidence type="ECO:0000256" key="2">
    <source>
        <dbReference type="ARBA" id="ARBA00023315"/>
    </source>
</evidence>
<name>A0A317CQ02_9GAMM</name>
<keyword evidence="1 4" id="KW-0808">Transferase</keyword>
<dbReference type="SUPFAM" id="SSF55729">
    <property type="entry name" value="Acyl-CoA N-acyltransferases (Nat)"/>
    <property type="match status" value="1"/>
</dbReference>
<dbReference type="Proteomes" id="UP000245539">
    <property type="component" value="Unassembled WGS sequence"/>
</dbReference>
<dbReference type="PROSITE" id="PS51186">
    <property type="entry name" value="GNAT"/>
    <property type="match status" value="1"/>
</dbReference>
<sequence length="167" mass="18808">MVLIRQVTAADAQAIADTYNYYIEQTTISFEEQLVTAADISKRIQKTQDAGFTWLVAEEEGELVGYAYTSSWKERAAYKHTIEVSVYLANGSSSRGIGRQLYEALFASFEQSSVHVVMAVIALPNPASIALHEKFGMKKVAHFTEVGKKFDRWIDVGYWQLQLNTEN</sequence>
<dbReference type="InterPro" id="IPR016181">
    <property type="entry name" value="Acyl_CoA_acyltransferase"/>
</dbReference>
<dbReference type="PANTHER" id="PTHR43072">
    <property type="entry name" value="N-ACETYLTRANSFERASE"/>
    <property type="match status" value="1"/>
</dbReference>
<dbReference type="RefSeq" id="WP_109835922.1">
    <property type="nucleotide sequence ID" value="NZ_QGKM01000004.1"/>
</dbReference>
<dbReference type="GO" id="GO:0016747">
    <property type="term" value="F:acyltransferase activity, transferring groups other than amino-acyl groups"/>
    <property type="evidence" value="ECO:0007669"/>
    <property type="project" value="InterPro"/>
</dbReference>
<dbReference type="Gene3D" id="3.40.630.30">
    <property type="match status" value="1"/>
</dbReference>
<dbReference type="AlphaFoldDB" id="A0A317CQ02"/>
<evidence type="ECO:0000313" key="4">
    <source>
        <dbReference type="EMBL" id="PWR00278.1"/>
    </source>
</evidence>
<reference evidence="4 5" key="1">
    <citation type="submission" date="2018-05" db="EMBL/GenBank/DDBJ databases">
        <title>Leucothrix arctica sp. nov., isolated from Arctic seawater.</title>
        <authorList>
            <person name="Choi A."/>
            <person name="Baek K."/>
        </authorList>
    </citation>
    <scope>NUCLEOTIDE SEQUENCE [LARGE SCALE GENOMIC DNA]</scope>
    <source>
        <strain evidence="4 5">JCM 18388</strain>
    </source>
</reference>
<dbReference type="OrthoDB" id="5459937at2"/>
<evidence type="ECO:0000259" key="3">
    <source>
        <dbReference type="PROSITE" id="PS51186"/>
    </source>
</evidence>
<organism evidence="4 5">
    <name type="scientific">Leucothrix pacifica</name>
    <dbReference type="NCBI Taxonomy" id="1247513"/>
    <lineage>
        <taxon>Bacteria</taxon>
        <taxon>Pseudomonadati</taxon>
        <taxon>Pseudomonadota</taxon>
        <taxon>Gammaproteobacteria</taxon>
        <taxon>Thiotrichales</taxon>
        <taxon>Thiotrichaceae</taxon>
        <taxon>Leucothrix</taxon>
    </lineage>
</organism>
<evidence type="ECO:0000313" key="5">
    <source>
        <dbReference type="Proteomes" id="UP000245539"/>
    </source>
</evidence>